<feature type="region of interest" description="Disordered" evidence="1">
    <location>
        <begin position="112"/>
        <end position="134"/>
    </location>
</feature>
<evidence type="ECO:0000313" key="4">
    <source>
        <dbReference type="Proteomes" id="UP000831113"/>
    </source>
</evidence>
<evidence type="ECO:0000256" key="2">
    <source>
        <dbReference type="SAM" id="SignalP"/>
    </source>
</evidence>
<feature type="signal peptide" evidence="2">
    <location>
        <begin position="1"/>
        <end position="20"/>
    </location>
</feature>
<evidence type="ECO:0000313" key="3">
    <source>
        <dbReference type="EMBL" id="UOG77060.1"/>
    </source>
</evidence>
<accession>A0ABY4D3Q1</accession>
<dbReference type="RefSeq" id="WP_243802508.1">
    <property type="nucleotide sequence ID" value="NZ_CP094669.1"/>
</dbReference>
<name>A0ABY4D3Q1_9BACT</name>
<dbReference type="Proteomes" id="UP000831113">
    <property type="component" value="Chromosome"/>
</dbReference>
<evidence type="ECO:0000256" key="1">
    <source>
        <dbReference type="SAM" id="MobiDB-lite"/>
    </source>
</evidence>
<dbReference type="EMBL" id="CP094669">
    <property type="protein sequence ID" value="UOG77060.1"/>
    <property type="molecule type" value="Genomic_DNA"/>
</dbReference>
<keyword evidence="4" id="KW-1185">Reference proteome</keyword>
<reference evidence="3 4" key="1">
    <citation type="submission" date="2022-03" db="EMBL/GenBank/DDBJ databases">
        <title>Hymenobactersp. isolated from the air.</title>
        <authorList>
            <person name="Won M."/>
            <person name="Kwon S.-W."/>
        </authorList>
    </citation>
    <scope>NUCLEOTIDE SEQUENCE [LARGE SCALE GENOMIC DNA]</scope>
    <source>
        <strain evidence="3 4">KACC 21982</strain>
    </source>
</reference>
<gene>
    <name evidence="3" type="ORF">MTX78_10750</name>
</gene>
<sequence length="134" mass="14947">MKFLFTTLLLAFGLSGVANAQKQDRHAELPGTGGPSSAQLSETTRQMCNSLRLNEGQYIRLRAINKIKATRLDEIIWQYKDDLTEQRIRISELEAQYEAECGRILTPSQLSMLHSEQQHDSVPVSSDPTEGGIG</sequence>
<keyword evidence="2" id="KW-0732">Signal</keyword>
<organism evidence="3 4">
    <name type="scientific">Hymenobacter tibetensis</name>
    <dbReference type="NCBI Taxonomy" id="497967"/>
    <lineage>
        <taxon>Bacteria</taxon>
        <taxon>Pseudomonadati</taxon>
        <taxon>Bacteroidota</taxon>
        <taxon>Cytophagia</taxon>
        <taxon>Cytophagales</taxon>
        <taxon>Hymenobacteraceae</taxon>
        <taxon>Hymenobacter</taxon>
    </lineage>
</organism>
<protein>
    <submittedName>
        <fullName evidence="3">Uncharacterized protein</fullName>
    </submittedName>
</protein>
<feature type="chain" id="PRO_5045070939" evidence="2">
    <location>
        <begin position="21"/>
        <end position="134"/>
    </location>
</feature>
<proteinExistence type="predicted"/>